<gene>
    <name evidence="1" type="ORF">BpHYR1_016719</name>
</gene>
<accession>A0A3M7QK23</accession>
<keyword evidence="2" id="KW-1185">Reference proteome</keyword>
<evidence type="ECO:0000313" key="1">
    <source>
        <dbReference type="EMBL" id="RNA11797.1"/>
    </source>
</evidence>
<dbReference type="AlphaFoldDB" id="A0A3M7QK23"/>
<dbReference type="EMBL" id="REGN01005847">
    <property type="protein sequence ID" value="RNA11797.1"/>
    <property type="molecule type" value="Genomic_DNA"/>
</dbReference>
<reference evidence="1 2" key="1">
    <citation type="journal article" date="2018" name="Sci. Rep.">
        <title>Genomic signatures of local adaptation to the degree of environmental predictability in rotifers.</title>
        <authorList>
            <person name="Franch-Gras L."/>
            <person name="Hahn C."/>
            <person name="Garcia-Roger E.M."/>
            <person name="Carmona M.J."/>
            <person name="Serra M."/>
            <person name="Gomez A."/>
        </authorList>
    </citation>
    <scope>NUCLEOTIDE SEQUENCE [LARGE SCALE GENOMIC DNA]</scope>
    <source>
        <strain evidence="1">HYR1</strain>
    </source>
</reference>
<evidence type="ECO:0000313" key="2">
    <source>
        <dbReference type="Proteomes" id="UP000276133"/>
    </source>
</evidence>
<name>A0A3M7QK23_BRAPC</name>
<proteinExistence type="predicted"/>
<comment type="caution">
    <text evidence="1">The sequence shown here is derived from an EMBL/GenBank/DDBJ whole genome shotgun (WGS) entry which is preliminary data.</text>
</comment>
<sequence length="65" mass="7301">MNHVWEIACVHIDQILSIINKILIILIRKSVSTLLLAVNTDQTINFSILEISNLRTALADSTRSI</sequence>
<dbReference type="Proteomes" id="UP000276133">
    <property type="component" value="Unassembled WGS sequence"/>
</dbReference>
<protein>
    <submittedName>
        <fullName evidence="1">Uncharacterized protein</fullName>
    </submittedName>
</protein>
<organism evidence="1 2">
    <name type="scientific">Brachionus plicatilis</name>
    <name type="common">Marine rotifer</name>
    <name type="synonym">Brachionus muelleri</name>
    <dbReference type="NCBI Taxonomy" id="10195"/>
    <lineage>
        <taxon>Eukaryota</taxon>
        <taxon>Metazoa</taxon>
        <taxon>Spiralia</taxon>
        <taxon>Gnathifera</taxon>
        <taxon>Rotifera</taxon>
        <taxon>Eurotatoria</taxon>
        <taxon>Monogononta</taxon>
        <taxon>Pseudotrocha</taxon>
        <taxon>Ploima</taxon>
        <taxon>Brachionidae</taxon>
        <taxon>Brachionus</taxon>
    </lineage>
</organism>